<organism evidence="2">
    <name type="scientific">marine metagenome</name>
    <dbReference type="NCBI Taxonomy" id="408172"/>
    <lineage>
        <taxon>unclassified sequences</taxon>
        <taxon>metagenomes</taxon>
        <taxon>ecological metagenomes</taxon>
    </lineage>
</organism>
<dbReference type="AlphaFoldDB" id="A0A382JPC5"/>
<dbReference type="InterPro" id="IPR041472">
    <property type="entry name" value="BL00235/CARNS1_N"/>
</dbReference>
<evidence type="ECO:0000259" key="1">
    <source>
        <dbReference type="Pfam" id="PF18130"/>
    </source>
</evidence>
<evidence type="ECO:0000313" key="2">
    <source>
        <dbReference type="EMBL" id="SVC13053.1"/>
    </source>
</evidence>
<gene>
    <name evidence="2" type="ORF">METZ01_LOCUS265907</name>
</gene>
<feature type="domain" description="BL00235/CARNS1 N-terminal" evidence="1">
    <location>
        <begin position="23"/>
        <end position="93"/>
    </location>
</feature>
<feature type="non-terminal residue" evidence="2">
    <location>
        <position position="141"/>
    </location>
</feature>
<sequence>MPRLLLIAPEASYHTAPFQASGRRLGIEVIVASEGRLPVVPGQSVGLRVNFSDTSRSLRLIEALYRETPFDGVIGTDDGTLELATVVATEFGLHTNPPSSTKISRRKDRSRVVQRDFGLRTPWFVSTAVCDQGEPKVPSGV</sequence>
<name>A0A382JPC5_9ZZZZ</name>
<dbReference type="Pfam" id="PF18130">
    <property type="entry name" value="ATPgrasp_N"/>
    <property type="match status" value="1"/>
</dbReference>
<reference evidence="2" key="1">
    <citation type="submission" date="2018-05" db="EMBL/GenBank/DDBJ databases">
        <authorList>
            <person name="Lanie J.A."/>
            <person name="Ng W.-L."/>
            <person name="Kazmierczak K.M."/>
            <person name="Andrzejewski T.M."/>
            <person name="Davidsen T.M."/>
            <person name="Wayne K.J."/>
            <person name="Tettelin H."/>
            <person name="Glass J.I."/>
            <person name="Rusch D."/>
            <person name="Podicherti R."/>
            <person name="Tsui H.-C.T."/>
            <person name="Winkler M.E."/>
        </authorList>
    </citation>
    <scope>NUCLEOTIDE SEQUENCE</scope>
</reference>
<protein>
    <recommendedName>
        <fullName evidence="1">BL00235/CARNS1 N-terminal domain-containing protein</fullName>
    </recommendedName>
</protein>
<proteinExistence type="predicted"/>
<dbReference type="Gene3D" id="3.40.50.20">
    <property type="match status" value="1"/>
</dbReference>
<accession>A0A382JPC5</accession>
<dbReference type="EMBL" id="UINC01075152">
    <property type="protein sequence ID" value="SVC13053.1"/>
    <property type="molecule type" value="Genomic_DNA"/>
</dbReference>